<keyword evidence="4 5" id="KW-0472">Membrane</keyword>
<keyword evidence="2 5" id="KW-0812">Transmembrane</keyword>
<dbReference type="AlphaFoldDB" id="A0A840XSM5"/>
<dbReference type="GO" id="GO:0016020">
    <property type="term" value="C:membrane"/>
    <property type="evidence" value="ECO:0007669"/>
    <property type="project" value="UniProtKB-SubCell"/>
</dbReference>
<feature type="transmembrane region" description="Helical" evidence="5">
    <location>
        <begin position="106"/>
        <end position="126"/>
    </location>
</feature>
<evidence type="ECO:0000256" key="2">
    <source>
        <dbReference type="ARBA" id="ARBA00022692"/>
    </source>
</evidence>
<accession>A0A840XSM5</accession>
<dbReference type="PANTHER" id="PTHR35814">
    <property type="match status" value="1"/>
</dbReference>
<protein>
    <recommendedName>
        <fullName evidence="8">Glutathione metabolism protein</fullName>
    </recommendedName>
</protein>
<dbReference type="PANTHER" id="PTHR35814:SF1">
    <property type="entry name" value="GLUTATHIONE S-TRANSFERASE-RELATED"/>
    <property type="match status" value="1"/>
</dbReference>
<evidence type="ECO:0000313" key="7">
    <source>
        <dbReference type="Proteomes" id="UP000562254"/>
    </source>
</evidence>
<dbReference type="EMBL" id="JACIJE010000005">
    <property type="protein sequence ID" value="MBB5689960.1"/>
    <property type="molecule type" value="Genomic_DNA"/>
</dbReference>
<dbReference type="Pfam" id="PF01124">
    <property type="entry name" value="MAPEG"/>
    <property type="match status" value="1"/>
</dbReference>
<keyword evidence="3 5" id="KW-1133">Transmembrane helix</keyword>
<gene>
    <name evidence="6" type="ORF">FHS88_002086</name>
</gene>
<sequence>MPATAFWAALLAPVLLWLSLRVIGRRRRGGIAIGTGGDAALERAMRAQANFAEYVPFALLLMALAEAGGTPGWAIHPLGAALLGGRVAHGWGIAREAEDYRFRVGGMMATFSVIALAALAALLAAIA</sequence>
<keyword evidence="7" id="KW-1185">Reference proteome</keyword>
<evidence type="ECO:0000256" key="5">
    <source>
        <dbReference type="SAM" id="Phobius"/>
    </source>
</evidence>
<comment type="caution">
    <text evidence="6">The sequence shown here is derived from an EMBL/GenBank/DDBJ whole genome shotgun (WGS) entry which is preliminary data.</text>
</comment>
<evidence type="ECO:0008006" key="8">
    <source>
        <dbReference type="Google" id="ProtNLM"/>
    </source>
</evidence>
<feature type="transmembrane region" description="Helical" evidence="5">
    <location>
        <begin position="6"/>
        <end position="23"/>
    </location>
</feature>
<evidence type="ECO:0000313" key="6">
    <source>
        <dbReference type="EMBL" id="MBB5689960.1"/>
    </source>
</evidence>
<comment type="subcellular location">
    <subcellularLocation>
        <location evidence="1">Membrane</location>
    </subcellularLocation>
</comment>
<dbReference type="RefSeq" id="WP_184484278.1">
    <property type="nucleotide sequence ID" value="NZ_JAAEDJ010000018.1"/>
</dbReference>
<evidence type="ECO:0000256" key="4">
    <source>
        <dbReference type="ARBA" id="ARBA00023136"/>
    </source>
</evidence>
<dbReference type="InterPro" id="IPR001129">
    <property type="entry name" value="Membr-assoc_MAPEG"/>
</dbReference>
<feature type="transmembrane region" description="Helical" evidence="5">
    <location>
        <begin position="51"/>
        <end position="68"/>
    </location>
</feature>
<dbReference type="Proteomes" id="UP000562254">
    <property type="component" value="Unassembled WGS sequence"/>
</dbReference>
<dbReference type="InterPro" id="IPR023352">
    <property type="entry name" value="MAPEG-like_dom_sf"/>
</dbReference>
<proteinExistence type="predicted"/>
<organism evidence="6 7">
    <name type="scientific">Neoroseomonas alkaliterrae</name>
    <dbReference type="NCBI Taxonomy" id="1452450"/>
    <lineage>
        <taxon>Bacteria</taxon>
        <taxon>Pseudomonadati</taxon>
        <taxon>Pseudomonadota</taxon>
        <taxon>Alphaproteobacteria</taxon>
        <taxon>Acetobacterales</taxon>
        <taxon>Acetobacteraceae</taxon>
        <taxon>Neoroseomonas</taxon>
    </lineage>
</organism>
<evidence type="ECO:0000256" key="1">
    <source>
        <dbReference type="ARBA" id="ARBA00004370"/>
    </source>
</evidence>
<name>A0A840XSM5_9PROT</name>
<reference evidence="6 7" key="1">
    <citation type="submission" date="2020-08" db="EMBL/GenBank/DDBJ databases">
        <title>Genomic Encyclopedia of Type Strains, Phase IV (KMG-IV): sequencing the most valuable type-strain genomes for metagenomic binning, comparative biology and taxonomic classification.</title>
        <authorList>
            <person name="Goeker M."/>
        </authorList>
    </citation>
    <scope>NUCLEOTIDE SEQUENCE [LARGE SCALE GENOMIC DNA]</scope>
    <source>
        <strain evidence="6 7">DSM 25895</strain>
    </source>
</reference>
<evidence type="ECO:0000256" key="3">
    <source>
        <dbReference type="ARBA" id="ARBA00022989"/>
    </source>
</evidence>
<dbReference type="SUPFAM" id="SSF161084">
    <property type="entry name" value="MAPEG domain-like"/>
    <property type="match status" value="1"/>
</dbReference>
<dbReference type="Gene3D" id="1.20.120.550">
    <property type="entry name" value="Membrane associated eicosanoid/glutathione metabolism-like domain"/>
    <property type="match status" value="1"/>
</dbReference>